<protein>
    <recommendedName>
        <fullName evidence="1">HD domain-containing protein</fullName>
    </recommendedName>
</protein>
<accession>A0A0G1HN69</accession>
<feature type="domain" description="HD" evidence="1">
    <location>
        <begin position="74"/>
        <end position="183"/>
    </location>
</feature>
<name>A0A0G1HN69_9BACT</name>
<dbReference type="CDD" id="cd00077">
    <property type="entry name" value="HDc"/>
    <property type="match status" value="1"/>
</dbReference>
<dbReference type="STRING" id="1618392.UW41_C0023G0010"/>
<evidence type="ECO:0000313" key="2">
    <source>
        <dbReference type="EMBL" id="KKT48616.1"/>
    </source>
</evidence>
<organism evidence="2 3">
    <name type="scientific">Candidatus Collierbacteria bacterium GW2011_GWC2_44_18</name>
    <dbReference type="NCBI Taxonomy" id="1618392"/>
    <lineage>
        <taxon>Bacteria</taxon>
        <taxon>Candidatus Collieribacteriota</taxon>
    </lineage>
</organism>
<dbReference type="EMBL" id="LCIE01000023">
    <property type="protein sequence ID" value="KKT48616.1"/>
    <property type="molecule type" value="Genomic_DNA"/>
</dbReference>
<sequence>MQKRYGEESDFILNGNKSEDAVRAWTEKLFHENGTKNFKIPKEVYEWFLEVVFCAYGKAETDQIKRMILVKIIHTREVMMAGIDITSFEKGIDWNGYQVETVCLLHDIGRFDQALLGSFSDIKTGFDHALMGSEMVKNHEFMELEAVGMNKESVVESVRHHSAFSYQGKDVYAKLTRDADKLALLRIMPEILAVKVEEYPNKGVTEEALRAYKAGTLVRNEDINTKADLLLAWLGWESDFNFSKTESCFVSEGIKEWMTGELALLGVMI</sequence>
<evidence type="ECO:0000259" key="1">
    <source>
        <dbReference type="Pfam" id="PF01966"/>
    </source>
</evidence>
<dbReference type="Proteomes" id="UP000034172">
    <property type="component" value="Unassembled WGS sequence"/>
</dbReference>
<dbReference type="InterPro" id="IPR003607">
    <property type="entry name" value="HD/PDEase_dom"/>
</dbReference>
<proteinExistence type="predicted"/>
<reference evidence="2 3" key="1">
    <citation type="journal article" date="2015" name="Nature">
        <title>rRNA introns, odd ribosomes, and small enigmatic genomes across a large radiation of phyla.</title>
        <authorList>
            <person name="Brown C.T."/>
            <person name="Hug L.A."/>
            <person name="Thomas B.C."/>
            <person name="Sharon I."/>
            <person name="Castelle C.J."/>
            <person name="Singh A."/>
            <person name="Wilkins M.J."/>
            <person name="Williams K.H."/>
            <person name="Banfield J.F."/>
        </authorList>
    </citation>
    <scope>NUCLEOTIDE SEQUENCE [LARGE SCALE GENOMIC DNA]</scope>
</reference>
<dbReference type="Gene3D" id="1.10.3210.10">
    <property type="entry name" value="Hypothetical protein af1432"/>
    <property type="match status" value="1"/>
</dbReference>
<dbReference type="InterPro" id="IPR006674">
    <property type="entry name" value="HD_domain"/>
</dbReference>
<dbReference type="Pfam" id="PF01966">
    <property type="entry name" value="HD"/>
    <property type="match status" value="1"/>
</dbReference>
<evidence type="ECO:0000313" key="3">
    <source>
        <dbReference type="Proteomes" id="UP000034172"/>
    </source>
</evidence>
<comment type="caution">
    <text evidence="2">The sequence shown here is derived from an EMBL/GenBank/DDBJ whole genome shotgun (WGS) entry which is preliminary data.</text>
</comment>
<dbReference type="AlphaFoldDB" id="A0A0G1HN69"/>
<dbReference type="SUPFAM" id="SSF109604">
    <property type="entry name" value="HD-domain/PDEase-like"/>
    <property type="match status" value="1"/>
</dbReference>
<gene>
    <name evidence="2" type="ORF">UW41_C0023G0010</name>
</gene>